<dbReference type="AlphaFoldDB" id="A0A6J4PSC8"/>
<sequence>MCVWSGLIILVFCYFLNKYLTNREDAKGAKEEKEVKQEFSVLLVAQASCL</sequence>
<protein>
    <submittedName>
        <fullName evidence="1">Uncharacterized protein</fullName>
    </submittedName>
</protein>
<organism evidence="1">
    <name type="scientific">uncultured Microcoleus sp</name>
    <dbReference type="NCBI Taxonomy" id="259945"/>
    <lineage>
        <taxon>Bacteria</taxon>
        <taxon>Bacillati</taxon>
        <taxon>Cyanobacteriota</taxon>
        <taxon>Cyanophyceae</taxon>
        <taxon>Oscillatoriophycideae</taxon>
        <taxon>Oscillatoriales</taxon>
        <taxon>Microcoleaceae</taxon>
        <taxon>Microcoleus</taxon>
        <taxon>environmental samples</taxon>
    </lineage>
</organism>
<name>A0A6J4PSC8_9CYAN</name>
<accession>A0A6J4PSC8</accession>
<evidence type="ECO:0000313" key="1">
    <source>
        <dbReference type="EMBL" id="CAA9418490.1"/>
    </source>
</evidence>
<gene>
    <name evidence="1" type="ORF">AVDCRST_MAG84-7003</name>
</gene>
<reference evidence="1" key="1">
    <citation type="submission" date="2020-02" db="EMBL/GenBank/DDBJ databases">
        <authorList>
            <person name="Meier V. D."/>
        </authorList>
    </citation>
    <scope>NUCLEOTIDE SEQUENCE</scope>
    <source>
        <strain evidence="1">AVDCRST_MAG84</strain>
    </source>
</reference>
<dbReference type="EMBL" id="CADCTZ010001795">
    <property type="protein sequence ID" value="CAA9418490.1"/>
    <property type="molecule type" value="Genomic_DNA"/>
</dbReference>
<proteinExistence type="predicted"/>